<comment type="caution">
    <text evidence="1">The sequence shown here is derived from an EMBL/GenBank/DDBJ whole genome shotgun (WGS) entry which is preliminary data.</text>
</comment>
<evidence type="ECO:0000313" key="1">
    <source>
        <dbReference type="EMBL" id="EDO09005.1"/>
    </source>
</evidence>
<sequence>MGDEKMKSGTVFENCDVLRKKQLATVRFYLSGHA</sequence>
<reference evidence="2" key="2">
    <citation type="submission" date="2007-04" db="EMBL/GenBank/DDBJ databases">
        <title>Draft genome sequence of Bacteroides ovatus (ATCC 8483).</title>
        <authorList>
            <person name="Sudarsanam P."/>
            <person name="Ley R."/>
            <person name="Guruge J."/>
            <person name="Turnbaugh P.J."/>
            <person name="Mahowald M."/>
            <person name="Liep D."/>
            <person name="Gordon J."/>
        </authorList>
    </citation>
    <scope>NUCLEOTIDE SEQUENCE [LARGE SCALE GENOMIC DNA]</scope>
    <source>
        <strain evidence="2">ATCC 8483 / DSM 1896 / JCM 5824 / BCRC 10623 / CCUG 4943 / NCTC 11153</strain>
    </source>
</reference>
<reference evidence="1 2" key="1">
    <citation type="submission" date="2007-03" db="EMBL/GenBank/DDBJ databases">
        <authorList>
            <person name="Fulton L."/>
            <person name="Clifton S."/>
            <person name="Fulton B."/>
            <person name="Xu J."/>
            <person name="Minx P."/>
            <person name="Pepin K.H."/>
            <person name="Johnson M."/>
            <person name="Thiruvilangam P."/>
            <person name="Bhonagiri V."/>
            <person name="Nash W.E."/>
            <person name="Mardis E.R."/>
            <person name="Wilson R.K."/>
        </authorList>
    </citation>
    <scope>NUCLEOTIDE SEQUENCE [LARGE SCALE GENOMIC DNA]</scope>
    <source>
        <strain evidence="2">ATCC 8483 / DSM 1896 / JCM 5824 / BCRC 10623 / CCUG 4943 / NCTC 11153</strain>
    </source>
</reference>
<proteinExistence type="predicted"/>
<gene>
    <name evidence="1" type="ORF">BACOVA_04863</name>
</gene>
<accession>A0AAN3D706</accession>
<organism evidence="1 2">
    <name type="scientific">Bacteroides ovatus (strain ATCC 8483 / DSM 1896 / JCM 5824 / BCRC 10623 / CCUG 4943 / NCTC 11153)</name>
    <dbReference type="NCBI Taxonomy" id="411476"/>
    <lineage>
        <taxon>Bacteria</taxon>
        <taxon>Pseudomonadati</taxon>
        <taxon>Bacteroidota</taxon>
        <taxon>Bacteroidia</taxon>
        <taxon>Bacteroidales</taxon>
        <taxon>Bacteroidaceae</taxon>
        <taxon>Bacteroides</taxon>
    </lineage>
</organism>
<dbReference type="AlphaFoldDB" id="A0AAN3D706"/>
<protein>
    <submittedName>
        <fullName evidence="1">Uncharacterized protein</fullName>
    </submittedName>
</protein>
<dbReference type="Proteomes" id="UP000005475">
    <property type="component" value="Unassembled WGS sequence"/>
</dbReference>
<dbReference type="EMBL" id="AAXF02000054">
    <property type="protein sequence ID" value="EDO09005.1"/>
    <property type="molecule type" value="Genomic_DNA"/>
</dbReference>
<evidence type="ECO:0000313" key="2">
    <source>
        <dbReference type="Proteomes" id="UP000005475"/>
    </source>
</evidence>
<name>A0AAN3D706_BACO1</name>